<dbReference type="GO" id="GO:0016989">
    <property type="term" value="F:sigma factor antagonist activity"/>
    <property type="evidence" value="ECO:0007669"/>
    <property type="project" value="TreeGrafter"/>
</dbReference>
<dbReference type="eggNOG" id="COG3712">
    <property type="taxonomic scope" value="Bacteria"/>
</dbReference>
<evidence type="ECO:0000259" key="2">
    <source>
        <dbReference type="Pfam" id="PF04773"/>
    </source>
</evidence>
<feature type="transmembrane region" description="Helical" evidence="1">
    <location>
        <begin position="81"/>
        <end position="103"/>
    </location>
</feature>
<accession>U2HAN0</accession>
<proteinExistence type="predicted"/>
<dbReference type="InterPro" id="IPR012373">
    <property type="entry name" value="Ferrdict_sens_TM"/>
</dbReference>
<keyword evidence="1" id="KW-0812">Transmembrane</keyword>
<keyword evidence="5" id="KW-1185">Reference proteome</keyword>
<dbReference type="AlphaFoldDB" id="U2HAN0"/>
<dbReference type="OrthoDB" id="1099963at2"/>
<evidence type="ECO:0000313" key="4">
    <source>
        <dbReference type="EMBL" id="ERJ58806.1"/>
    </source>
</evidence>
<sequence>MRQEDRFELLLQSYLADGLSIDEIDEFFTYVEEPTYRLRLQAAIDASFLEPDFNGPSLSVNRLRSIENQILGRTSRRLPSLSWRIAAACIILALSALTVWKVFFTSAVLIDPYEVVYQRAEQITAPLDQQAYITLADGRSVILDSLSSDLALGRDLRRTAEGVRYEVSEEGLDPITYNTLTNPRGSKIVQLVLSDGTKVWLNAGSSLRYPTRFARGNRAVHLEGEGYFDVQHDKERPFFVKHNTLEVQVLGTQFNMSVYKDDSQHKVALLEGSVKLQAAQAPGQGHISPVLLSPGTEASIRRGDQKFALNQVSLGQIGAWKDGRFDFEGVELKDAMRQIARWYDIDVQYQGALPQLVLSGDIDRTTSLKSFLMILRSLGLSLHFENRVLTIYNENQS</sequence>
<evidence type="ECO:0008006" key="6">
    <source>
        <dbReference type="Google" id="ProtNLM"/>
    </source>
</evidence>
<dbReference type="STRING" id="1346330.M472_08495"/>
<keyword evidence="1" id="KW-1133">Transmembrane helix</keyword>
<dbReference type="InterPro" id="IPR032508">
    <property type="entry name" value="FecR_C"/>
</dbReference>
<dbReference type="Gene3D" id="2.60.120.1440">
    <property type="match status" value="1"/>
</dbReference>
<dbReference type="EMBL" id="ATDL01000015">
    <property type="protein sequence ID" value="ERJ58806.1"/>
    <property type="molecule type" value="Genomic_DNA"/>
</dbReference>
<dbReference type="Gene3D" id="3.55.50.30">
    <property type="match status" value="1"/>
</dbReference>
<evidence type="ECO:0000259" key="3">
    <source>
        <dbReference type="Pfam" id="PF16344"/>
    </source>
</evidence>
<reference evidence="4 5" key="1">
    <citation type="journal article" date="2013" name="Genome Announc.">
        <title>The Draft Genome Sequence of Sphingomonas paucimobilis Strain HER1398 (Proteobacteria), Host to the Giant PAU Phage, Indicates That It Is a Member of the Genus Sphingobacterium (Bacteroidetes).</title>
        <authorList>
            <person name="White R.A.III."/>
            <person name="Suttle C.A."/>
        </authorList>
    </citation>
    <scope>NUCLEOTIDE SEQUENCE [LARGE SCALE GENOMIC DNA]</scope>
    <source>
        <strain evidence="4 5">HER1398</strain>
    </source>
</reference>
<dbReference type="RefSeq" id="WP_021070299.1">
    <property type="nucleotide sequence ID" value="NZ_ATDL01000015.1"/>
</dbReference>
<feature type="domain" description="FecR protein" evidence="2">
    <location>
        <begin position="187"/>
        <end position="275"/>
    </location>
</feature>
<feature type="domain" description="Protein FecR C-terminal" evidence="3">
    <location>
        <begin position="325"/>
        <end position="385"/>
    </location>
</feature>
<dbReference type="PANTHER" id="PTHR30273:SF2">
    <property type="entry name" value="PROTEIN FECR"/>
    <property type="match status" value="1"/>
</dbReference>
<name>U2HAN0_9SPHI</name>
<dbReference type="InterPro" id="IPR006860">
    <property type="entry name" value="FecR"/>
</dbReference>
<evidence type="ECO:0000256" key="1">
    <source>
        <dbReference type="SAM" id="Phobius"/>
    </source>
</evidence>
<dbReference type="PATRIC" id="fig|1346330.5.peg.2137"/>
<dbReference type="Pfam" id="PF16344">
    <property type="entry name" value="FecR_C"/>
    <property type="match status" value="1"/>
</dbReference>
<evidence type="ECO:0000313" key="5">
    <source>
        <dbReference type="Proteomes" id="UP000016584"/>
    </source>
</evidence>
<dbReference type="Proteomes" id="UP000016584">
    <property type="component" value="Unassembled WGS sequence"/>
</dbReference>
<keyword evidence="1" id="KW-0472">Membrane</keyword>
<protein>
    <recommendedName>
        <fullName evidence="6">FecR protein domain-containing protein</fullName>
    </recommendedName>
</protein>
<dbReference type="Pfam" id="PF04773">
    <property type="entry name" value="FecR"/>
    <property type="match status" value="1"/>
</dbReference>
<gene>
    <name evidence="4" type="ORF">M472_08495</name>
</gene>
<organism evidence="4 5">
    <name type="scientific">Sphingobacterium paucimobilis HER1398</name>
    <dbReference type="NCBI Taxonomy" id="1346330"/>
    <lineage>
        <taxon>Bacteria</taxon>
        <taxon>Pseudomonadati</taxon>
        <taxon>Bacteroidota</taxon>
        <taxon>Sphingobacteriia</taxon>
        <taxon>Sphingobacteriales</taxon>
        <taxon>Sphingobacteriaceae</taxon>
        <taxon>Sphingobacterium</taxon>
    </lineage>
</organism>
<dbReference type="PANTHER" id="PTHR30273">
    <property type="entry name" value="PERIPLASMIC SIGNAL SENSOR AND SIGMA FACTOR ACTIVATOR FECR-RELATED"/>
    <property type="match status" value="1"/>
</dbReference>
<comment type="caution">
    <text evidence="4">The sequence shown here is derived from an EMBL/GenBank/DDBJ whole genome shotgun (WGS) entry which is preliminary data.</text>
</comment>